<gene>
    <name evidence="1" type="ORF">SPELUC_LOCUS16212</name>
</gene>
<keyword evidence="2" id="KW-1185">Reference proteome</keyword>
<name>A0ACA9R6B7_9GLOM</name>
<organism evidence="1 2">
    <name type="scientific">Cetraspora pellucida</name>
    <dbReference type="NCBI Taxonomy" id="1433469"/>
    <lineage>
        <taxon>Eukaryota</taxon>
        <taxon>Fungi</taxon>
        <taxon>Fungi incertae sedis</taxon>
        <taxon>Mucoromycota</taxon>
        <taxon>Glomeromycotina</taxon>
        <taxon>Glomeromycetes</taxon>
        <taxon>Diversisporales</taxon>
        <taxon>Gigasporaceae</taxon>
        <taxon>Cetraspora</taxon>
    </lineage>
</organism>
<accession>A0ACA9R6B7</accession>
<evidence type="ECO:0000313" key="2">
    <source>
        <dbReference type="Proteomes" id="UP000789366"/>
    </source>
</evidence>
<sequence length="127" mass="14895">SQREDLERVKRDLTEANARVDELSRSKSNEISSLMSKFNKEQQELEDSIRSKQLYVDDLLRQLENKKHEIEQVTQAKDEEIAIMQSAMDQSVMLVAQMQQSTSESEKYQARIDNLMLDNFRNLNDIL</sequence>
<dbReference type="Proteomes" id="UP000789366">
    <property type="component" value="Unassembled WGS sequence"/>
</dbReference>
<protein>
    <submittedName>
        <fullName evidence="1">3970_t:CDS:1</fullName>
    </submittedName>
</protein>
<feature type="non-terminal residue" evidence="1">
    <location>
        <position position="127"/>
    </location>
</feature>
<comment type="caution">
    <text evidence="1">The sequence shown here is derived from an EMBL/GenBank/DDBJ whole genome shotgun (WGS) entry which is preliminary data.</text>
</comment>
<reference evidence="1" key="1">
    <citation type="submission" date="2021-06" db="EMBL/GenBank/DDBJ databases">
        <authorList>
            <person name="Kallberg Y."/>
            <person name="Tangrot J."/>
            <person name="Rosling A."/>
        </authorList>
    </citation>
    <scope>NUCLEOTIDE SEQUENCE</scope>
    <source>
        <strain evidence="1">28 12/20/2015</strain>
    </source>
</reference>
<evidence type="ECO:0000313" key="1">
    <source>
        <dbReference type="EMBL" id="CAG8778282.1"/>
    </source>
</evidence>
<dbReference type="EMBL" id="CAJVPW010058571">
    <property type="protein sequence ID" value="CAG8778282.1"/>
    <property type="molecule type" value="Genomic_DNA"/>
</dbReference>
<proteinExistence type="predicted"/>
<feature type="non-terminal residue" evidence="1">
    <location>
        <position position="1"/>
    </location>
</feature>